<keyword evidence="1" id="KW-0472">Membrane</keyword>
<organism evidence="2">
    <name type="scientific">marine sediment metagenome</name>
    <dbReference type="NCBI Taxonomy" id="412755"/>
    <lineage>
        <taxon>unclassified sequences</taxon>
        <taxon>metagenomes</taxon>
        <taxon>ecological metagenomes</taxon>
    </lineage>
</organism>
<comment type="caution">
    <text evidence="2">The sequence shown here is derived from an EMBL/GenBank/DDBJ whole genome shotgun (WGS) entry which is preliminary data.</text>
</comment>
<name>A0A0F9B6C2_9ZZZZ</name>
<protein>
    <submittedName>
        <fullName evidence="2">Uncharacterized protein</fullName>
    </submittedName>
</protein>
<reference evidence="2" key="1">
    <citation type="journal article" date="2015" name="Nature">
        <title>Complex archaea that bridge the gap between prokaryotes and eukaryotes.</title>
        <authorList>
            <person name="Spang A."/>
            <person name="Saw J.H."/>
            <person name="Jorgensen S.L."/>
            <person name="Zaremba-Niedzwiedzka K."/>
            <person name="Martijn J."/>
            <person name="Lind A.E."/>
            <person name="van Eijk R."/>
            <person name="Schleper C."/>
            <person name="Guy L."/>
            <person name="Ettema T.J."/>
        </authorList>
    </citation>
    <scope>NUCLEOTIDE SEQUENCE</scope>
</reference>
<proteinExistence type="predicted"/>
<keyword evidence="1" id="KW-1133">Transmembrane helix</keyword>
<dbReference type="EMBL" id="LAZR01039363">
    <property type="protein sequence ID" value="KKL17180.1"/>
    <property type="molecule type" value="Genomic_DNA"/>
</dbReference>
<evidence type="ECO:0000313" key="2">
    <source>
        <dbReference type="EMBL" id="KKL17180.1"/>
    </source>
</evidence>
<dbReference type="AlphaFoldDB" id="A0A0F9B6C2"/>
<gene>
    <name evidence="2" type="ORF">LCGC14_2488130</name>
</gene>
<keyword evidence="1" id="KW-0812">Transmembrane</keyword>
<sequence length="143" mass="16529">MGRKNSTVGDSKDREIVGIVPMPIPLPLKTLREGQIPVRAVALDYDQSIHLRSWQQLNNQLFTSRRPKDPHRGAFMVPPGYKPAKRAWNKHDCLAAWFAAPVWHFVWMMSFGRMGTKMWRWSEVVIPRMKPPTPHQIPLVVNP</sequence>
<feature type="transmembrane region" description="Helical" evidence="1">
    <location>
        <begin position="94"/>
        <end position="112"/>
    </location>
</feature>
<accession>A0A0F9B6C2</accession>
<evidence type="ECO:0000256" key="1">
    <source>
        <dbReference type="SAM" id="Phobius"/>
    </source>
</evidence>